<feature type="compositionally biased region" description="Basic and acidic residues" evidence="1">
    <location>
        <begin position="8"/>
        <end position="23"/>
    </location>
</feature>
<evidence type="ECO:0000313" key="2">
    <source>
        <dbReference type="EMBL" id="KAK3892862.1"/>
    </source>
</evidence>
<accession>A0AAE1GJ83</accession>
<reference evidence="2" key="1">
    <citation type="submission" date="2023-10" db="EMBL/GenBank/DDBJ databases">
        <title>Genome assemblies of two species of porcelain crab, Petrolisthes cinctipes and Petrolisthes manimaculis (Anomura: Porcellanidae).</title>
        <authorList>
            <person name="Angst P."/>
        </authorList>
    </citation>
    <scope>NUCLEOTIDE SEQUENCE</scope>
    <source>
        <strain evidence="2">PB745_01</strain>
        <tissue evidence="2">Gill</tissue>
    </source>
</reference>
<evidence type="ECO:0000256" key="1">
    <source>
        <dbReference type="SAM" id="MobiDB-lite"/>
    </source>
</evidence>
<proteinExistence type="predicted"/>
<sequence>MEGEGAQMEEKIKDGGKERRDSNPYRGSLLPYTTASYPTPQPLTLHHSLLPYTKASYPTPQPLTLHHSLLPYSLFVQPAVLQNPS</sequence>
<protein>
    <submittedName>
        <fullName evidence="2">Uncharacterized protein</fullName>
    </submittedName>
</protein>
<dbReference type="Proteomes" id="UP001286313">
    <property type="component" value="Unassembled WGS sequence"/>
</dbReference>
<organism evidence="2 3">
    <name type="scientific">Petrolisthes cinctipes</name>
    <name type="common">Flat porcelain crab</name>
    <dbReference type="NCBI Taxonomy" id="88211"/>
    <lineage>
        <taxon>Eukaryota</taxon>
        <taxon>Metazoa</taxon>
        <taxon>Ecdysozoa</taxon>
        <taxon>Arthropoda</taxon>
        <taxon>Crustacea</taxon>
        <taxon>Multicrustacea</taxon>
        <taxon>Malacostraca</taxon>
        <taxon>Eumalacostraca</taxon>
        <taxon>Eucarida</taxon>
        <taxon>Decapoda</taxon>
        <taxon>Pleocyemata</taxon>
        <taxon>Anomura</taxon>
        <taxon>Galatheoidea</taxon>
        <taxon>Porcellanidae</taxon>
        <taxon>Petrolisthes</taxon>
    </lineage>
</organism>
<name>A0AAE1GJ83_PETCI</name>
<comment type="caution">
    <text evidence="2">The sequence shown here is derived from an EMBL/GenBank/DDBJ whole genome shotgun (WGS) entry which is preliminary data.</text>
</comment>
<evidence type="ECO:0000313" key="3">
    <source>
        <dbReference type="Proteomes" id="UP001286313"/>
    </source>
</evidence>
<dbReference type="EMBL" id="JAWQEG010000244">
    <property type="protein sequence ID" value="KAK3892862.1"/>
    <property type="molecule type" value="Genomic_DNA"/>
</dbReference>
<feature type="region of interest" description="Disordered" evidence="1">
    <location>
        <begin position="1"/>
        <end position="37"/>
    </location>
</feature>
<gene>
    <name evidence="2" type="ORF">Pcinc_003303</name>
</gene>
<keyword evidence="3" id="KW-1185">Reference proteome</keyword>
<dbReference type="AlphaFoldDB" id="A0AAE1GJ83"/>